<dbReference type="GO" id="GO:0046513">
    <property type="term" value="P:ceramide biosynthetic process"/>
    <property type="evidence" value="ECO:0007669"/>
    <property type="project" value="TreeGrafter"/>
</dbReference>
<evidence type="ECO:0000256" key="2">
    <source>
        <dbReference type="ARBA" id="ARBA00004760"/>
    </source>
</evidence>
<evidence type="ECO:0000256" key="1">
    <source>
        <dbReference type="ARBA" id="ARBA00001933"/>
    </source>
</evidence>
<dbReference type="SUPFAM" id="SSF53383">
    <property type="entry name" value="PLP-dependent transferases"/>
    <property type="match status" value="1"/>
</dbReference>
<dbReference type="Pfam" id="PF13738">
    <property type="entry name" value="Pyr_redox_3"/>
    <property type="match status" value="1"/>
</dbReference>
<dbReference type="InterPro" id="IPR050087">
    <property type="entry name" value="AON_synthase_class-II"/>
</dbReference>
<keyword evidence="8" id="KW-0746">Sphingolipid metabolism</keyword>
<evidence type="ECO:0000259" key="11">
    <source>
        <dbReference type="Pfam" id="PF00155"/>
    </source>
</evidence>
<comment type="pathway">
    <text evidence="2">Lipid metabolism; sphingolipid metabolism.</text>
</comment>
<dbReference type="InterPro" id="IPR015424">
    <property type="entry name" value="PyrdxlP-dep_Trfase"/>
</dbReference>
<evidence type="ECO:0000256" key="5">
    <source>
        <dbReference type="ARBA" id="ARBA00013220"/>
    </source>
</evidence>
<name>A0A4V5N4B7_9PEZI</name>
<evidence type="ECO:0000256" key="7">
    <source>
        <dbReference type="ARBA" id="ARBA00022898"/>
    </source>
</evidence>
<protein>
    <recommendedName>
        <fullName evidence="5">serine C-palmitoyltransferase</fullName>
        <ecNumber evidence="5">2.3.1.50</ecNumber>
    </recommendedName>
</protein>
<evidence type="ECO:0000256" key="3">
    <source>
        <dbReference type="ARBA" id="ARBA00004991"/>
    </source>
</evidence>
<dbReference type="Gene3D" id="3.40.640.10">
    <property type="entry name" value="Type I PLP-dependent aspartate aminotransferase-like (Major domain)"/>
    <property type="match status" value="1"/>
</dbReference>
<dbReference type="GO" id="GO:0004758">
    <property type="term" value="F:serine C-palmitoyltransferase activity"/>
    <property type="evidence" value="ECO:0007669"/>
    <property type="project" value="TreeGrafter"/>
</dbReference>
<keyword evidence="9" id="KW-0443">Lipid metabolism</keyword>
<dbReference type="InterPro" id="IPR036188">
    <property type="entry name" value="FAD/NAD-bd_sf"/>
</dbReference>
<dbReference type="FunFam" id="3.40.640.10:FF:000059">
    <property type="entry name" value="Serine palmitoyl CoA transferase subunit LcbA"/>
    <property type="match status" value="1"/>
</dbReference>
<dbReference type="GO" id="GO:0046512">
    <property type="term" value="P:sphingosine biosynthetic process"/>
    <property type="evidence" value="ECO:0007669"/>
    <property type="project" value="TreeGrafter"/>
</dbReference>
<evidence type="ECO:0000313" key="13">
    <source>
        <dbReference type="Proteomes" id="UP000310066"/>
    </source>
</evidence>
<dbReference type="PANTHER" id="PTHR13693">
    <property type="entry name" value="CLASS II AMINOTRANSFERASE/8-AMINO-7-OXONONANOATE SYNTHASE"/>
    <property type="match status" value="1"/>
</dbReference>
<dbReference type="Gene3D" id="3.50.50.60">
    <property type="entry name" value="FAD/NAD(P)-binding domain"/>
    <property type="match status" value="1"/>
</dbReference>
<organism evidence="12 13">
    <name type="scientific">Friedmanniomyces endolithicus</name>
    <dbReference type="NCBI Taxonomy" id="329885"/>
    <lineage>
        <taxon>Eukaryota</taxon>
        <taxon>Fungi</taxon>
        <taxon>Dikarya</taxon>
        <taxon>Ascomycota</taxon>
        <taxon>Pezizomycotina</taxon>
        <taxon>Dothideomycetes</taxon>
        <taxon>Dothideomycetidae</taxon>
        <taxon>Mycosphaerellales</taxon>
        <taxon>Teratosphaeriaceae</taxon>
        <taxon>Friedmanniomyces</taxon>
    </lineage>
</organism>
<dbReference type="STRING" id="329885.A0A4V5N4B7"/>
<keyword evidence="6" id="KW-0808">Transferase</keyword>
<feature type="domain" description="Aminotransferase class I/classII large" evidence="11">
    <location>
        <begin position="173"/>
        <end position="472"/>
    </location>
</feature>
<dbReference type="SUPFAM" id="SSF51905">
    <property type="entry name" value="FAD/NAD(P)-binding domain"/>
    <property type="match status" value="2"/>
</dbReference>
<dbReference type="Pfam" id="PF00155">
    <property type="entry name" value="Aminotran_1_2"/>
    <property type="match status" value="1"/>
</dbReference>
<comment type="caution">
    <text evidence="12">The sequence shown here is derived from an EMBL/GenBank/DDBJ whole genome shotgun (WGS) entry which is preliminary data.</text>
</comment>
<dbReference type="PANTHER" id="PTHR13693:SF2">
    <property type="entry name" value="SERINE PALMITOYLTRANSFERASE 1"/>
    <property type="match status" value="1"/>
</dbReference>
<evidence type="ECO:0000256" key="10">
    <source>
        <dbReference type="ARBA" id="ARBA00023315"/>
    </source>
</evidence>
<dbReference type="Proteomes" id="UP000310066">
    <property type="component" value="Unassembled WGS sequence"/>
</dbReference>
<evidence type="ECO:0000256" key="6">
    <source>
        <dbReference type="ARBA" id="ARBA00022679"/>
    </source>
</evidence>
<comment type="similarity">
    <text evidence="4">Belongs to the class-II pyridoxal-phosphate-dependent aminotransferase family.</text>
</comment>
<dbReference type="OrthoDB" id="66881at2759"/>
<evidence type="ECO:0000256" key="8">
    <source>
        <dbReference type="ARBA" id="ARBA00022919"/>
    </source>
</evidence>
<comment type="pathway">
    <text evidence="3">Sphingolipid metabolism.</text>
</comment>
<dbReference type="Gene3D" id="3.90.1150.10">
    <property type="entry name" value="Aspartate Aminotransferase, domain 1"/>
    <property type="match status" value="1"/>
</dbReference>
<dbReference type="InterPro" id="IPR004839">
    <property type="entry name" value="Aminotransferase_I/II_large"/>
</dbReference>
<accession>A0A4V5N4B7</accession>
<dbReference type="GO" id="GO:0005783">
    <property type="term" value="C:endoplasmic reticulum"/>
    <property type="evidence" value="ECO:0007669"/>
    <property type="project" value="TreeGrafter"/>
</dbReference>
<dbReference type="InterPro" id="IPR015421">
    <property type="entry name" value="PyrdxlP-dep_Trfase_major"/>
</dbReference>
<keyword evidence="7" id="KW-0663">Pyridoxal phosphate</keyword>
<dbReference type="AlphaFoldDB" id="A0A4V5N4B7"/>
<dbReference type="InterPro" id="IPR015422">
    <property type="entry name" value="PyrdxlP-dep_Trfase_small"/>
</dbReference>
<gene>
    <name evidence="12" type="ORF">B0A54_17033</name>
</gene>
<dbReference type="GO" id="GO:0030170">
    <property type="term" value="F:pyridoxal phosphate binding"/>
    <property type="evidence" value="ECO:0007669"/>
    <property type="project" value="InterPro"/>
</dbReference>
<comment type="cofactor">
    <cofactor evidence="1">
        <name>pyridoxal 5'-phosphate</name>
        <dbReference type="ChEBI" id="CHEBI:597326"/>
    </cofactor>
</comment>
<dbReference type="EC" id="2.3.1.50" evidence="5"/>
<evidence type="ECO:0000256" key="4">
    <source>
        <dbReference type="ARBA" id="ARBA00008392"/>
    </source>
</evidence>
<sequence>MASAIANSTYFAAPDLPPTALHFIDTAIASFHKLPGSAIALRYIRSSYQDDPVRSLVELFLFIFAVRYLLAPAYSTKRSKNVPLTEDEIDELVDDWTPEPLTSEETMFEKLENDKRPVMTGPAGPKVKLAGSGRTVVNLANYNHYNFAANAELIGKGISTVRTYGVGPCSPPGFYGTQDVHMKSEADIAAHIGMPACIIYAQSFSTISSMLPAFSKRGDIIVADKAANFPIRKGLQISRSQVRWYEHNDMADLERVLQRVVKEGQGKPLTRRFIVTEGLFECVGDMVDLPKVVELKLKYKFRLILDETWSYGILGRTGRGATEQQNVDPMQVDMIVGGLAGALASGGGFCASTNEVVEHQRLSAAAYTYSAALPALLATTASETVALLQEQPQLIQTLRDNTKAIRAQLDPRSEWIRCTSAPENPVLILVLKDQHVEDRKLSIADQEALLQDAVEEALANGVLVTRLKSPPMAVGASAKEAQKQWRPRPGIKVCVTTGLSRKETEAAGKVVRHAITSVMKGRKWQKGTLLAVTPSFSGLAAAKGYLQCAPDTKLVILDNNKSIGGTWAKERLYEGMRSNNLRGTLEFPDYPLHDGFGVKQGEYLPGPVVHDYLAEYAKHWNIHDRIRFESKALDAEKVEDLNHGGWRLTVSGPGGEYKLITRKFIVATGLTSQPQAMRVKGQESFNAPIVNTVRLADEGAKVLRDRSATRVTVMGAGKSAYDAVYTYASAGKHVDWVIRKNGHGPAWMSKSHIILGPLGKFWVEELVTRRFLAWMSPCLWGDIDGSGWWRAFLHRNWLGRKISDLFWWKMSADTLEQSGFNDDPKLKALHPDTGMFSTATTFSILNYPTDILEFVRNGQVKVHRQNVSHLSDHTVHLANGTNLPSDAFIASTGWLFGPALAFKDQTTHADLGIPSLDYTPKQKAFWAALDAHADAEIFQRFPKLAVLEYPPCADDDMKENPLDEVDAGMVRREYQPWRLYRSLVPPGLAAKGDRSLAFAGFSANITGHIRNEISGLWIYAYMNDQLAIDPCRDVEDVYWDAALLQRFCFRRYPYGFGRRFQDFFFDAIPWNDVLLRDLGMSGKRKGGSWWRECFEPYRMEDYRGITGEWLGMKKGLTG</sequence>
<evidence type="ECO:0000313" key="12">
    <source>
        <dbReference type="EMBL" id="TKA27089.1"/>
    </source>
</evidence>
<dbReference type="EMBL" id="NAJP01000132">
    <property type="protein sequence ID" value="TKA27089.1"/>
    <property type="molecule type" value="Genomic_DNA"/>
</dbReference>
<proteinExistence type="inferred from homology"/>
<keyword evidence="10" id="KW-0012">Acyltransferase</keyword>
<reference evidence="12 13" key="1">
    <citation type="submission" date="2017-03" db="EMBL/GenBank/DDBJ databases">
        <title>Genomes of endolithic fungi from Antarctica.</title>
        <authorList>
            <person name="Coleine C."/>
            <person name="Masonjones S."/>
            <person name="Stajich J.E."/>
        </authorList>
    </citation>
    <scope>NUCLEOTIDE SEQUENCE [LARGE SCALE GENOMIC DNA]</scope>
    <source>
        <strain evidence="12 13">CCFEE 5311</strain>
    </source>
</reference>
<evidence type="ECO:0000256" key="9">
    <source>
        <dbReference type="ARBA" id="ARBA00023098"/>
    </source>
</evidence>
<dbReference type="GO" id="GO:0016020">
    <property type="term" value="C:membrane"/>
    <property type="evidence" value="ECO:0007669"/>
    <property type="project" value="GOC"/>
</dbReference>